<sequence length="189" mass="20600">MGQPRAEMVAFMRNENLRLLLQATKSGGMNDAVTIPLEWRPRGGWGLFMVPTTTILVPRSKHCSLFHWLENPYVEVMSTITVPDVTLTASAAKRINAILAKQDGVDYLRVSVEGGGCSGFSYKFDFDKVANADDVVLERDGAKVLIDEMSLEFLKGSEIDFTTELIGAAFKINNPNATAACGCGTSFSI</sequence>
<dbReference type="GO" id="GO:0051537">
    <property type="term" value="F:2 iron, 2 sulfur cluster binding"/>
    <property type="evidence" value="ECO:0007669"/>
    <property type="project" value="TreeGrafter"/>
</dbReference>
<dbReference type="EMBL" id="AWFH01000062">
    <property type="protein sequence ID" value="KCZ58081.1"/>
    <property type="molecule type" value="Genomic_DNA"/>
</dbReference>
<protein>
    <recommendedName>
        <fullName evidence="3">Core domain-containing protein</fullName>
    </recommendedName>
</protein>
<dbReference type="GO" id="GO:0005506">
    <property type="term" value="F:iron ion binding"/>
    <property type="evidence" value="ECO:0007669"/>
    <property type="project" value="TreeGrafter"/>
</dbReference>
<dbReference type="NCBIfam" id="NF010147">
    <property type="entry name" value="PRK13623.1"/>
    <property type="match status" value="1"/>
</dbReference>
<dbReference type="InterPro" id="IPR035903">
    <property type="entry name" value="HesB-like_dom_sf"/>
</dbReference>
<dbReference type="NCBIfam" id="TIGR00049">
    <property type="entry name" value="iron-sulfur cluster assembly accessory protein"/>
    <property type="match status" value="1"/>
</dbReference>
<dbReference type="Gene3D" id="2.60.300.12">
    <property type="entry name" value="HesB-like domain"/>
    <property type="match status" value="1"/>
</dbReference>
<dbReference type="PROSITE" id="PS01152">
    <property type="entry name" value="HESB"/>
    <property type="match status" value="1"/>
</dbReference>
<evidence type="ECO:0000313" key="5">
    <source>
        <dbReference type="Proteomes" id="UP000024547"/>
    </source>
</evidence>
<feature type="domain" description="Core" evidence="3">
    <location>
        <begin position="85"/>
        <end position="184"/>
    </location>
</feature>
<dbReference type="PATRIC" id="fig|1280948.3.peg.3376"/>
<evidence type="ECO:0000313" key="4">
    <source>
        <dbReference type="EMBL" id="KCZ58081.1"/>
    </source>
</evidence>
<dbReference type="Proteomes" id="UP000024547">
    <property type="component" value="Unassembled WGS sequence"/>
</dbReference>
<keyword evidence="1" id="KW-0479">Metal-binding</keyword>
<dbReference type="FunFam" id="2.60.300.12:FF:000006">
    <property type="entry name" value="Iron-sulfur cluster assembly 2 mitochondrial"/>
    <property type="match status" value="1"/>
</dbReference>
<dbReference type="GO" id="GO:0016226">
    <property type="term" value="P:iron-sulfur cluster assembly"/>
    <property type="evidence" value="ECO:0007669"/>
    <property type="project" value="InterPro"/>
</dbReference>
<dbReference type="InterPro" id="IPR000361">
    <property type="entry name" value="ATAP_core_dom"/>
</dbReference>
<gene>
    <name evidence="4" type="ORF">HY36_11275</name>
</gene>
<dbReference type="SUPFAM" id="SSF89360">
    <property type="entry name" value="HesB-like domain"/>
    <property type="match status" value="1"/>
</dbReference>
<keyword evidence="2" id="KW-0408">Iron</keyword>
<dbReference type="InterPro" id="IPR016092">
    <property type="entry name" value="ATAP"/>
</dbReference>
<dbReference type="PANTHER" id="PTHR43011:SF1">
    <property type="entry name" value="IRON-SULFUR CLUSTER ASSEMBLY 2 HOMOLOG, MITOCHONDRIAL"/>
    <property type="match status" value="1"/>
</dbReference>
<dbReference type="InterPro" id="IPR017870">
    <property type="entry name" value="FeS_cluster_insertion_CS"/>
</dbReference>
<evidence type="ECO:0000259" key="3">
    <source>
        <dbReference type="Pfam" id="PF01521"/>
    </source>
</evidence>
<dbReference type="GO" id="GO:0051539">
    <property type="term" value="F:4 iron, 4 sulfur cluster binding"/>
    <property type="evidence" value="ECO:0007669"/>
    <property type="project" value="TreeGrafter"/>
</dbReference>
<dbReference type="STRING" id="1280948.HY36_11275"/>
<comment type="caution">
    <text evidence="4">The sequence shown here is derived from an EMBL/GenBank/DDBJ whole genome shotgun (WGS) entry which is preliminary data.</text>
</comment>
<keyword evidence="5" id="KW-1185">Reference proteome</keyword>
<evidence type="ECO:0000256" key="1">
    <source>
        <dbReference type="ARBA" id="ARBA00022723"/>
    </source>
</evidence>
<name>A0A059DXF2_9PROT</name>
<proteinExistence type="predicted"/>
<accession>A0A059DXF2</accession>
<dbReference type="PANTHER" id="PTHR43011">
    <property type="entry name" value="IRON-SULFUR CLUSTER ASSEMBLY 2 HOMOLOG, MITOCHONDRIAL"/>
    <property type="match status" value="1"/>
</dbReference>
<dbReference type="GO" id="GO:1990229">
    <property type="term" value="C:iron-sulfur cluster assembly complex"/>
    <property type="evidence" value="ECO:0007669"/>
    <property type="project" value="UniProtKB-ARBA"/>
</dbReference>
<dbReference type="eggNOG" id="COG0316">
    <property type="taxonomic scope" value="Bacteria"/>
</dbReference>
<organism evidence="4 5">
    <name type="scientific">Hyphomonas atlantica</name>
    <dbReference type="NCBI Taxonomy" id="1280948"/>
    <lineage>
        <taxon>Bacteria</taxon>
        <taxon>Pseudomonadati</taxon>
        <taxon>Pseudomonadota</taxon>
        <taxon>Alphaproteobacteria</taxon>
        <taxon>Hyphomonadales</taxon>
        <taxon>Hyphomonadaceae</taxon>
        <taxon>Hyphomonas</taxon>
    </lineage>
</organism>
<evidence type="ECO:0000256" key="2">
    <source>
        <dbReference type="ARBA" id="ARBA00023004"/>
    </source>
</evidence>
<dbReference type="AlphaFoldDB" id="A0A059DXF2"/>
<reference evidence="4 5" key="1">
    <citation type="journal article" date="2014" name="Antonie Van Leeuwenhoek">
        <title>Hyphomonas beringensis sp. nov. and Hyphomonas chukchiensis sp. nov., isolated from surface seawater of the Bering Sea and Chukchi Sea.</title>
        <authorList>
            <person name="Li C."/>
            <person name="Lai Q."/>
            <person name="Li G."/>
            <person name="Dong C."/>
            <person name="Wang J."/>
            <person name="Liao Y."/>
            <person name="Shao Z."/>
        </authorList>
    </citation>
    <scope>NUCLEOTIDE SEQUENCE [LARGE SCALE GENOMIC DNA]</scope>
    <source>
        <strain evidence="4 5">22II1-22F38</strain>
    </source>
</reference>
<dbReference type="Pfam" id="PF01521">
    <property type="entry name" value="Fe-S_biosyn"/>
    <property type="match status" value="1"/>
</dbReference>